<comment type="caution">
    <text evidence="1">The sequence shown here is derived from an EMBL/GenBank/DDBJ whole genome shotgun (WGS) entry which is preliminary data.</text>
</comment>
<dbReference type="RefSeq" id="WP_179501486.1">
    <property type="nucleotide sequence ID" value="NZ_JACCAA010000001.1"/>
</dbReference>
<dbReference type="SUPFAM" id="SSF54637">
    <property type="entry name" value="Thioesterase/thiol ester dehydrase-isomerase"/>
    <property type="match status" value="2"/>
</dbReference>
<keyword evidence="1" id="KW-0378">Hydrolase</keyword>
<protein>
    <submittedName>
        <fullName evidence="1">Acyl-CoA thioester hydrolase</fullName>
        <ecNumber evidence="1">3.1.2.-</ecNumber>
    </submittedName>
</protein>
<accession>A0A7Y9RX72</accession>
<evidence type="ECO:0000313" key="2">
    <source>
        <dbReference type="Proteomes" id="UP000540656"/>
    </source>
</evidence>
<dbReference type="PANTHER" id="PTHR31793">
    <property type="entry name" value="4-HYDROXYBENZOYL-COA THIOESTERASE FAMILY MEMBER"/>
    <property type="match status" value="1"/>
</dbReference>
<dbReference type="CDD" id="cd00586">
    <property type="entry name" value="4HBT"/>
    <property type="match status" value="2"/>
</dbReference>
<dbReference type="Gene3D" id="3.10.129.10">
    <property type="entry name" value="Hotdog Thioesterase"/>
    <property type="match status" value="2"/>
</dbReference>
<dbReference type="EMBL" id="JACCAA010000001">
    <property type="protein sequence ID" value="NYG58312.1"/>
    <property type="molecule type" value="Genomic_DNA"/>
</dbReference>
<reference evidence="1 2" key="1">
    <citation type="submission" date="2020-07" db="EMBL/GenBank/DDBJ databases">
        <title>Sequencing the genomes of 1000 actinobacteria strains.</title>
        <authorList>
            <person name="Klenk H.-P."/>
        </authorList>
    </citation>
    <scope>NUCLEOTIDE SEQUENCE [LARGE SCALE GENOMIC DNA]</scope>
    <source>
        <strain evidence="1 2">DSM 23819</strain>
    </source>
</reference>
<keyword evidence="2" id="KW-1185">Reference proteome</keyword>
<organism evidence="1 2">
    <name type="scientific">Nocardioides daedukensis</name>
    <dbReference type="NCBI Taxonomy" id="634462"/>
    <lineage>
        <taxon>Bacteria</taxon>
        <taxon>Bacillati</taxon>
        <taxon>Actinomycetota</taxon>
        <taxon>Actinomycetes</taxon>
        <taxon>Propionibacteriales</taxon>
        <taxon>Nocardioidaceae</taxon>
        <taxon>Nocardioides</taxon>
    </lineage>
</organism>
<gene>
    <name evidence="1" type="ORF">BJ980_001235</name>
</gene>
<dbReference type="InterPro" id="IPR050563">
    <property type="entry name" value="4-hydroxybenzoyl-CoA_TE"/>
</dbReference>
<name>A0A7Y9RX72_9ACTN</name>
<dbReference type="PANTHER" id="PTHR31793:SF24">
    <property type="entry name" value="LONG-CHAIN ACYL-COA THIOESTERASE FADM"/>
    <property type="match status" value="1"/>
</dbReference>
<proteinExistence type="predicted"/>
<dbReference type="AlphaFoldDB" id="A0A7Y9RX72"/>
<evidence type="ECO:0000313" key="1">
    <source>
        <dbReference type="EMBL" id="NYG58312.1"/>
    </source>
</evidence>
<dbReference type="Pfam" id="PF13279">
    <property type="entry name" value="4HBT_2"/>
    <property type="match status" value="2"/>
</dbReference>
<dbReference type="Proteomes" id="UP000540656">
    <property type="component" value="Unassembled WGS sequence"/>
</dbReference>
<dbReference type="GO" id="GO:0047617">
    <property type="term" value="F:fatty acyl-CoA hydrolase activity"/>
    <property type="evidence" value="ECO:0007669"/>
    <property type="project" value="TreeGrafter"/>
</dbReference>
<dbReference type="EC" id="3.1.2.-" evidence="1"/>
<dbReference type="InterPro" id="IPR029069">
    <property type="entry name" value="HotDog_dom_sf"/>
</dbReference>
<sequence length="286" mass="32689">MRHVYECPVRWADLDLLGHVNNVIYIDYLQEARIDMLLTHAPDSRANDLAEGVVVVAHDVQFLVPLTFRSHPVKVDTWVTEVKAATFTLAYEVYDETPEGRVVYLRAKSVLTPFVFAEERPRRISADEREVLTRFLGEDPLQVTPERTPARRVSGGHYPLRVRFSDVDAYGHVNNVKYFEYFQEGRIGYMANLWGGGEDYPQVSVVLAQMDVEYVRPIMFRSQPYDVHSWVSKVGRSSFVVESEILDGDEVLSRARVVMVTFDPTTQKAAPAPEIARQVLLRELEA</sequence>